<dbReference type="InterPro" id="IPR036871">
    <property type="entry name" value="PX_dom_sf"/>
</dbReference>
<dbReference type="EMBL" id="JH598325">
    <property type="status" value="NOT_ANNOTATED_CDS"/>
    <property type="molecule type" value="Genomic_DNA"/>
</dbReference>
<dbReference type="Proteomes" id="UP000011713">
    <property type="component" value="Unassembled WGS sequence"/>
</dbReference>
<sequence length="398" mass="45914">MGTLTKRTERVLSDAAEKVARAEEAARLYEAQLLEATSAKRRLEEENEKLRTSILNMALQNASVDLRREHVQLRQTLDSYQTKIDQMREISLLSAKVVDRLMVYTLQCDGVYYSRIKTKQGRQYVEYKLQIETDIRGTLVLWHRYSTFLNLAATLKAKNPSSEHDIPELQTQSLTGFFSDQLIIDRIAKLNEFLVVTRTRACTSARASAWTARLASAPLGRVSRHSRPVCATVCSCPRRLARRRFRWTRISSGCSSCWWWCRCKGVRRRRWRERGRRRLKKRDGQVVVYYRKKAGREGAVKTVGKAGPCVQGVRRARWINKAQVSDTRTRARLNATLFFTRCRLRPRALTKLMQISTRGQSRKLEGKKRRAGTQPALRAGSCCWKLSSKLRLKVLGFS</sequence>
<dbReference type="EnsemblProtists" id="HpaT801377">
    <property type="protein sequence ID" value="HpaP801377"/>
    <property type="gene ID" value="HpaG801377"/>
</dbReference>
<evidence type="ECO:0000256" key="1">
    <source>
        <dbReference type="SAM" id="Coils"/>
    </source>
</evidence>
<dbReference type="VEuPathDB" id="FungiDB:HpaG801377"/>
<reference evidence="2" key="2">
    <citation type="submission" date="2015-06" db="UniProtKB">
        <authorList>
            <consortium name="EnsemblProtists"/>
        </authorList>
    </citation>
    <scope>IDENTIFICATION</scope>
    <source>
        <strain evidence="2">Emoy2</strain>
    </source>
</reference>
<reference evidence="3" key="1">
    <citation type="journal article" date="2010" name="Science">
        <title>Signatures of adaptation to obligate biotrophy in the Hyaloperonospora arabidopsidis genome.</title>
        <authorList>
            <person name="Baxter L."/>
            <person name="Tripathy S."/>
            <person name="Ishaque N."/>
            <person name="Boot N."/>
            <person name="Cabral A."/>
            <person name="Kemen E."/>
            <person name="Thines M."/>
            <person name="Ah-Fong A."/>
            <person name="Anderson R."/>
            <person name="Badejoko W."/>
            <person name="Bittner-Eddy P."/>
            <person name="Boore J.L."/>
            <person name="Chibucos M.C."/>
            <person name="Coates M."/>
            <person name="Dehal P."/>
            <person name="Delehaunty K."/>
            <person name="Dong S."/>
            <person name="Downton P."/>
            <person name="Dumas B."/>
            <person name="Fabro G."/>
            <person name="Fronick C."/>
            <person name="Fuerstenberg S.I."/>
            <person name="Fulton L."/>
            <person name="Gaulin E."/>
            <person name="Govers F."/>
            <person name="Hughes L."/>
            <person name="Humphray S."/>
            <person name="Jiang R.H."/>
            <person name="Judelson H."/>
            <person name="Kamoun S."/>
            <person name="Kyung K."/>
            <person name="Meijer H."/>
            <person name="Minx P."/>
            <person name="Morris P."/>
            <person name="Nelson J."/>
            <person name="Phuntumart V."/>
            <person name="Qutob D."/>
            <person name="Rehmany A."/>
            <person name="Rougon-Cardoso A."/>
            <person name="Ryden P."/>
            <person name="Torto-Alalibo T."/>
            <person name="Studholme D."/>
            <person name="Wang Y."/>
            <person name="Win J."/>
            <person name="Wood J."/>
            <person name="Clifton S.W."/>
            <person name="Rogers J."/>
            <person name="Van den Ackerveken G."/>
            <person name="Jones J.D."/>
            <person name="McDowell J.M."/>
            <person name="Beynon J."/>
            <person name="Tyler B.M."/>
        </authorList>
    </citation>
    <scope>NUCLEOTIDE SEQUENCE [LARGE SCALE GENOMIC DNA]</scope>
    <source>
        <strain evidence="3">Emoy2</strain>
    </source>
</reference>
<evidence type="ECO:0000313" key="2">
    <source>
        <dbReference type="EnsemblProtists" id="HpaP801377"/>
    </source>
</evidence>
<evidence type="ECO:0008006" key="4">
    <source>
        <dbReference type="Google" id="ProtNLM"/>
    </source>
</evidence>
<feature type="coiled-coil region" evidence="1">
    <location>
        <begin position="5"/>
        <end position="90"/>
    </location>
</feature>
<dbReference type="eggNOG" id="ENOG502RX8C">
    <property type="taxonomic scope" value="Eukaryota"/>
</dbReference>
<keyword evidence="1" id="KW-0175">Coiled coil</keyword>
<dbReference type="SUPFAM" id="SSF64268">
    <property type="entry name" value="PX domain"/>
    <property type="match status" value="1"/>
</dbReference>
<organism evidence="2 3">
    <name type="scientific">Hyaloperonospora arabidopsidis (strain Emoy2)</name>
    <name type="common">Downy mildew agent</name>
    <name type="synonym">Peronospora arabidopsidis</name>
    <dbReference type="NCBI Taxonomy" id="559515"/>
    <lineage>
        <taxon>Eukaryota</taxon>
        <taxon>Sar</taxon>
        <taxon>Stramenopiles</taxon>
        <taxon>Oomycota</taxon>
        <taxon>Peronosporomycetes</taxon>
        <taxon>Peronosporales</taxon>
        <taxon>Peronosporaceae</taxon>
        <taxon>Hyaloperonospora</taxon>
    </lineage>
</organism>
<dbReference type="AlphaFoldDB" id="M4B527"/>
<dbReference type="Gene3D" id="3.30.1520.10">
    <property type="entry name" value="Phox-like domain"/>
    <property type="match status" value="1"/>
</dbReference>
<evidence type="ECO:0000313" key="3">
    <source>
        <dbReference type="Proteomes" id="UP000011713"/>
    </source>
</evidence>
<accession>M4B527</accession>
<keyword evidence="3" id="KW-1185">Reference proteome</keyword>
<dbReference type="CDD" id="cd06093">
    <property type="entry name" value="PX_domain"/>
    <property type="match status" value="1"/>
</dbReference>
<dbReference type="HOGENOM" id="CLU_693476_0_0_1"/>
<dbReference type="InParanoid" id="M4B527"/>
<dbReference type="GO" id="GO:0035091">
    <property type="term" value="F:phosphatidylinositol binding"/>
    <property type="evidence" value="ECO:0007669"/>
    <property type="project" value="InterPro"/>
</dbReference>
<protein>
    <recommendedName>
        <fullName evidence="4">PX domain-containing protein</fullName>
    </recommendedName>
</protein>
<proteinExistence type="predicted"/>
<name>M4B527_HYAAE</name>